<keyword evidence="8 15" id="KW-0479">Metal-binding</keyword>
<evidence type="ECO:0000256" key="7">
    <source>
        <dbReference type="ARBA" id="ARBA00022622"/>
    </source>
</evidence>
<evidence type="ECO:0000256" key="13">
    <source>
        <dbReference type="ARBA" id="ARBA00023180"/>
    </source>
</evidence>
<comment type="subcellular location">
    <subcellularLocation>
        <location evidence="1">Cell membrane</location>
        <topology evidence="1">Lipid-anchor</topology>
        <topology evidence="1">GPI-anchor</topology>
    </subcellularLocation>
    <subcellularLocation>
        <location evidence="2">Secreted</location>
    </subcellularLocation>
</comment>
<dbReference type="PROSITE" id="PS52012">
    <property type="entry name" value="CFEM"/>
    <property type="match status" value="1"/>
</dbReference>
<dbReference type="AlphaFoldDB" id="A0A9W9L4D1"/>
<evidence type="ECO:0000256" key="16">
    <source>
        <dbReference type="SAM" id="SignalP"/>
    </source>
</evidence>
<evidence type="ECO:0000256" key="12">
    <source>
        <dbReference type="ARBA" id="ARBA00023157"/>
    </source>
</evidence>
<dbReference type="InterPro" id="IPR008427">
    <property type="entry name" value="Extracellular_membr_CFEM_dom"/>
</dbReference>
<evidence type="ECO:0000256" key="9">
    <source>
        <dbReference type="ARBA" id="ARBA00022729"/>
    </source>
</evidence>
<proteinExistence type="inferred from homology"/>
<keyword evidence="11" id="KW-0472">Membrane</keyword>
<dbReference type="PANTHER" id="PTHR37928:SF2">
    <property type="entry name" value="GPI ANCHORED CFEM DOMAIN PROTEIN (AFU_ORTHOLOGUE AFUA_6G10580)"/>
    <property type="match status" value="1"/>
</dbReference>
<reference evidence="18" key="1">
    <citation type="submission" date="2022-11" db="EMBL/GenBank/DDBJ databases">
        <authorList>
            <person name="Petersen C."/>
        </authorList>
    </citation>
    <scope>NUCLEOTIDE SEQUENCE</scope>
    <source>
        <strain evidence="18">IBT 22155</strain>
    </source>
</reference>
<evidence type="ECO:0000256" key="8">
    <source>
        <dbReference type="ARBA" id="ARBA00022723"/>
    </source>
</evidence>
<evidence type="ECO:0000256" key="4">
    <source>
        <dbReference type="ARBA" id="ARBA00022475"/>
    </source>
</evidence>
<evidence type="ECO:0000313" key="19">
    <source>
        <dbReference type="Proteomes" id="UP001149079"/>
    </source>
</evidence>
<dbReference type="GO" id="GO:0098552">
    <property type="term" value="C:side of membrane"/>
    <property type="evidence" value="ECO:0007669"/>
    <property type="project" value="UniProtKB-KW"/>
</dbReference>
<evidence type="ECO:0000256" key="11">
    <source>
        <dbReference type="ARBA" id="ARBA00023136"/>
    </source>
</evidence>
<keyword evidence="12 15" id="KW-1015">Disulfide bond</keyword>
<gene>
    <name evidence="18" type="ORF">N7515_004910</name>
</gene>
<keyword evidence="14" id="KW-0449">Lipoprotein</keyword>
<name>A0A9W9L4D1_9EURO</name>
<keyword evidence="13" id="KW-0325">Glycoprotein</keyword>
<accession>A0A9W9L4D1</accession>
<dbReference type="Pfam" id="PF05730">
    <property type="entry name" value="CFEM"/>
    <property type="match status" value="1"/>
</dbReference>
<dbReference type="InterPro" id="IPR051735">
    <property type="entry name" value="CFEM_domain"/>
</dbReference>
<feature type="binding site" description="axial binding residue" evidence="15">
    <location>
        <position position="45"/>
    </location>
    <ligand>
        <name>heme</name>
        <dbReference type="ChEBI" id="CHEBI:30413"/>
    </ligand>
    <ligandPart>
        <name>Fe</name>
        <dbReference type="ChEBI" id="CHEBI:18248"/>
    </ligandPart>
</feature>
<comment type="caution">
    <text evidence="18">The sequence shown here is derived from an EMBL/GenBank/DDBJ whole genome shotgun (WGS) entry which is preliminary data.</text>
</comment>
<feature type="chain" id="PRO_5040815762" description="CFEM domain-containing protein" evidence="16">
    <location>
        <begin position="19"/>
        <end position="99"/>
    </location>
</feature>
<dbReference type="PANTHER" id="PTHR37928">
    <property type="entry name" value="CFEM DOMAIN PROTEIN (AFU_ORTHOLOGUE AFUA_6G14090)"/>
    <property type="match status" value="1"/>
</dbReference>
<keyword evidence="5" id="KW-0964">Secreted</keyword>
<comment type="caution">
    <text evidence="15">Lacks conserved residue(s) required for the propagation of feature annotation.</text>
</comment>
<keyword evidence="19" id="KW-1185">Reference proteome</keyword>
<comment type="similarity">
    <text evidence="3">Belongs to the RBT5 family.</text>
</comment>
<dbReference type="GO" id="GO:0005576">
    <property type="term" value="C:extracellular region"/>
    <property type="evidence" value="ECO:0007669"/>
    <property type="project" value="UniProtKB-SubCell"/>
</dbReference>
<organism evidence="18 19">
    <name type="scientific">Penicillium bovifimosum</name>
    <dbReference type="NCBI Taxonomy" id="126998"/>
    <lineage>
        <taxon>Eukaryota</taxon>
        <taxon>Fungi</taxon>
        <taxon>Dikarya</taxon>
        <taxon>Ascomycota</taxon>
        <taxon>Pezizomycotina</taxon>
        <taxon>Eurotiomycetes</taxon>
        <taxon>Eurotiomycetidae</taxon>
        <taxon>Eurotiales</taxon>
        <taxon>Aspergillaceae</taxon>
        <taxon>Penicillium</taxon>
    </lineage>
</organism>
<dbReference type="RefSeq" id="XP_056522604.1">
    <property type="nucleotide sequence ID" value="XM_056665654.1"/>
</dbReference>
<dbReference type="GeneID" id="81404824"/>
<feature type="domain" description="CFEM" evidence="17">
    <location>
        <begin position="1"/>
        <end position="99"/>
    </location>
</feature>
<evidence type="ECO:0000256" key="3">
    <source>
        <dbReference type="ARBA" id="ARBA00010031"/>
    </source>
</evidence>
<keyword evidence="4" id="KW-1003">Cell membrane</keyword>
<protein>
    <recommendedName>
        <fullName evidence="17">CFEM domain-containing protein</fullName>
    </recommendedName>
</protein>
<evidence type="ECO:0000259" key="17">
    <source>
        <dbReference type="PROSITE" id="PS52012"/>
    </source>
</evidence>
<keyword evidence="7" id="KW-0336">GPI-anchor</keyword>
<dbReference type="EMBL" id="JAPQKL010000004">
    <property type="protein sequence ID" value="KAJ5135632.1"/>
    <property type="molecule type" value="Genomic_DNA"/>
</dbReference>
<dbReference type="OrthoDB" id="3767534at2759"/>
<sequence length="99" mass="10271">MKFSTTMIAIAAAGLASAQLPNVPRCSINCFVSALTSDGCSQLLDFKCHCQKPELVTTITPCVEAACGYNDRVSVSNIVVAQCSSAGHPIDIPPVATKA</sequence>
<keyword evidence="6 15" id="KW-0349">Heme</keyword>
<reference evidence="18" key="2">
    <citation type="journal article" date="2023" name="IMA Fungus">
        <title>Comparative genomic study of the Penicillium genus elucidates a diverse pangenome and 15 lateral gene transfer events.</title>
        <authorList>
            <person name="Petersen C."/>
            <person name="Sorensen T."/>
            <person name="Nielsen M.R."/>
            <person name="Sondergaard T.E."/>
            <person name="Sorensen J.L."/>
            <person name="Fitzpatrick D.A."/>
            <person name="Frisvad J.C."/>
            <person name="Nielsen K.L."/>
        </authorList>
    </citation>
    <scope>NUCLEOTIDE SEQUENCE</scope>
    <source>
        <strain evidence="18">IBT 22155</strain>
    </source>
</reference>
<keyword evidence="9 16" id="KW-0732">Signal</keyword>
<dbReference type="SMART" id="SM00747">
    <property type="entry name" value="CFEM"/>
    <property type="match status" value="1"/>
</dbReference>
<evidence type="ECO:0000256" key="6">
    <source>
        <dbReference type="ARBA" id="ARBA00022617"/>
    </source>
</evidence>
<feature type="signal peptide" evidence="16">
    <location>
        <begin position="1"/>
        <end position="18"/>
    </location>
</feature>
<evidence type="ECO:0000313" key="18">
    <source>
        <dbReference type="EMBL" id="KAJ5135632.1"/>
    </source>
</evidence>
<evidence type="ECO:0000256" key="14">
    <source>
        <dbReference type="ARBA" id="ARBA00023288"/>
    </source>
</evidence>
<dbReference type="GO" id="GO:0046872">
    <property type="term" value="F:metal ion binding"/>
    <property type="evidence" value="ECO:0007669"/>
    <property type="project" value="UniProtKB-UniRule"/>
</dbReference>
<dbReference type="GO" id="GO:0005886">
    <property type="term" value="C:plasma membrane"/>
    <property type="evidence" value="ECO:0007669"/>
    <property type="project" value="UniProtKB-SubCell"/>
</dbReference>
<evidence type="ECO:0000256" key="2">
    <source>
        <dbReference type="ARBA" id="ARBA00004613"/>
    </source>
</evidence>
<evidence type="ECO:0000256" key="1">
    <source>
        <dbReference type="ARBA" id="ARBA00004609"/>
    </source>
</evidence>
<dbReference type="Proteomes" id="UP001149079">
    <property type="component" value="Unassembled WGS sequence"/>
</dbReference>
<evidence type="ECO:0000256" key="5">
    <source>
        <dbReference type="ARBA" id="ARBA00022525"/>
    </source>
</evidence>
<evidence type="ECO:0000256" key="15">
    <source>
        <dbReference type="PROSITE-ProRule" id="PRU01356"/>
    </source>
</evidence>
<keyword evidence="10 15" id="KW-0408">Iron</keyword>
<feature type="disulfide bond" evidence="15">
    <location>
        <begin position="50"/>
        <end position="83"/>
    </location>
</feature>
<evidence type="ECO:0000256" key="10">
    <source>
        <dbReference type="ARBA" id="ARBA00023004"/>
    </source>
</evidence>